<dbReference type="GO" id="GO:0006355">
    <property type="term" value="P:regulation of DNA-templated transcription"/>
    <property type="evidence" value="ECO:0007669"/>
    <property type="project" value="InterPro"/>
</dbReference>
<sequence>MKITFKQSPRGKELPQSAKCKMPEKSFKDPEEDINLTETSISETAFLLCKRVKENFDDDADKFSEFLAQLHMFSQQRVDLTEFLNLVDDFIRADERLMNDLEDFLENCGRAQSHWSRKRKRLN</sequence>
<evidence type="ECO:0000313" key="6">
    <source>
        <dbReference type="Proteomes" id="UP000250321"/>
    </source>
</evidence>
<comment type="caution">
    <text evidence="5">The sequence shown here is derived from an EMBL/GenBank/DDBJ whole genome shotgun (WGS) entry which is preliminary data.</text>
</comment>
<dbReference type="OrthoDB" id="10347415at2759"/>
<dbReference type="GO" id="GO:0005634">
    <property type="term" value="C:nucleus"/>
    <property type="evidence" value="ECO:0007669"/>
    <property type="project" value="UniProtKB-SubCell"/>
</dbReference>
<accession>A0A314YVA8</accession>
<feature type="region of interest" description="Disordered" evidence="4">
    <location>
        <begin position="1"/>
        <end position="32"/>
    </location>
</feature>
<dbReference type="Pfam" id="PF02671">
    <property type="entry name" value="PAH"/>
    <property type="match status" value="1"/>
</dbReference>
<name>A0A314YVA8_PRUYE</name>
<evidence type="ECO:0000256" key="2">
    <source>
        <dbReference type="ARBA" id="ARBA00023242"/>
    </source>
</evidence>
<dbReference type="EMBL" id="PJQY01000369">
    <property type="protein sequence ID" value="PQQ12175.1"/>
    <property type="molecule type" value="Genomic_DNA"/>
</dbReference>
<evidence type="ECO:0000256" key="1">
    <source>
        <dbReference type="ARBA" id="ARBA00004123"/>
    </source>
</evidence>
<dbReference type="InterPro" id="IPR003822">
    <property type="entry name" value="PAH"/>
</dbReference>
<reference evidence="5 6" key="1">
    <citation type="submission" date="2018-02" db="EMBL/GenBank/DDBJ databases">
        <title>Draft genome of wild Prunus yedoensis var. nudiflora.</title>
        <authorList>
            <person name="Baek S."/>
            <person name="Kim J.-H."/>
            <person name="Choi K."/>
            <person name="Kim G.-B."/>
            <person name="Cho A."/>
            <person name="Jang H."/>
            <person name="Shin C.-H."/>
            <person name="Yu H.-J."/>
            <person name="Mun J.-H."/>
        </authorList>
    </citation>
    <scope>NUCLEOTIDE SEQUENCE [LARGE SCALE GENOMIC DNA]</scope>
    <source>
        <strain evidence="6">cv. Jeju island</strain>
        <tissue evidence="5">Leaf</tissue>
    </source>
</reference>
<dbReference type="PROSITE" id="PS51477">
    <property type="entry name" value="PAH"/>
    <property type="match status" value="1"/>
</dbReference>
<dbReference type="SUPFAM" id="SSF47762">
    <property type="entry name" value="PAH2 domain"/>
    <property type="match status" value="1"/>
</dbReference>
<keyword evidence="6" id="KW-1185">Reference proteome</keyword>
<dbReference type="Gene3D" id="1.20.1160.11">
    <property type="entry name" value="Paired amphipathic helix"/>
    <property type="match status" value="1"/>
</dbReference>
<evidence type="ECO:0000256" key="4">
    <source>
        <dbReference type="SAM" id="MobiDB-lite"/>
    </source>
</evidence>
<comment type="subcellular location">
    <subcellularLocation>
        <location evidence="1 3">Nucleus</location>
    </subcellularLocation>
</comment>
<dbReference type="Proteomes" id="UP000250321">
    <property type="component" value="Unassembled WGS sequence"/>
</dbReference>
<organism evidence="5 6">
    <name type="scientific">Prunus yedoensis var. nudiflora</name>
    <dbReference type="NCBI Taxonomy" id="2094558"/>
    <lineage>
        <taxon>Eukaryota</taxon>
        <taxon>Viridiplantae</taxon>
        <taxon>Streptophyta</taxon>
        <taxon>Embryophyta</taxon>
        <taxon>Tracheophyta</taxon>
        <taxon>Spermatophyta</taxon>
        <taxon>Magnoliopsida</taxon>
        <taxon>eudicotyledons</taxon>
        <taxon>Gunneridae</taxon>
        <taxon>Pentapetalae</taxon>
        <taxon>rosids</taxon>
        <taxon>fabids</taxon>
        <taxon>Rosales</taxon>
        <taxon>Rosaceae</taxon>
        <taxon>Amygdaloideae</taxon>
        <taxon>Amygdaleae</taxon>
        <taxon>Prunus</taxon>
    </lineage>
</organism>
<evidence type="ECO:0000313" key="5">
    <source>
        <dbReference type="EMBL" id="PQQ12175.1"/>
    </source>
</evidence>
<proteinExistence type="predicted"/>
<keyword evidence="2 3" id="KW-0539">Nucleus</keyword>
<dbReference type="InterPro" id="IPR036600">
    <property type="entry name" value="PAH_sf"/>
</dbReference>
<evidence type="ECO:0000256" key="3">
    <source>
        <dbReference type="PROSITE-ProRule" id="PRU00810"/>
    </source>
</evidence>
<protein>
    <submittedName>
        <fullName evidence="5">Uncharacterized protein</fullName>
    </submittedName>
</protein>
<dbReference type="AlphaFoldDB" id="A0A314YVA8"/>
<gene>
    <name evidence="5" type="ORF">Pyn_00192</name>
</gene>